<feature type="chain" id="PRO_5028234449" description="alpha-glucosidase" evidence="19">
    <location>
        <begin position="22"/>
        <end position="929"/>
    </location>
</feature>
<keyword evidence="10" id="KW-0735">Signal-anchor</keyword>
<dbReference type="InterPro" id="IPR044913">
    <property type="entry name" value="P_trefoil_dom_sf"/>
</dbReference>
<sequence>MALLQLFILIAFCSVFGTINGVSDAEKFDCYPEHGNQSLCEARGCVWEKSNTKGVPWCFYKESFQAGYEVTGDKVDTSLGERVNLIRMNYKSIYGKDSQTVTLDIEYQTSDRVRFKFYDPNVKRYEVPVEMPKPTTKAADRKYEIKYTRKKPFAMQIIRKDTKAVLWDSSVGLFVFSDQFLQISTKTPSTYVYGIGEQEHPSFRHNMTWMTWPIFTRDQFPFNGGNVYGHHPFYMSLEEDGKAHGVFLLNSNAMEMALQPLPAITYRTIGGVLDFYVFLGPTPEAVVSQYTESIGRPFMPPYWSLGFQLSRWGYNDIATVKKLVDNMRKYDIPQDVQYGDIDYMVRQLDFTYDKDKFAGLPDYVRSIKKEGLRYIIILDPAIGANETTPYRPYDYGNTLDVWVKDNKGNTQFGKVWPTYENTVVNSSLDWDEQTRLYRQWAAFPDYFHNNATTYWGTLIRDFHKEVEFDGLWIDMNEPANFVTGTIYGCPKTKWDYPPYKPTSVLGTVLADKTLCMSAQHATGLHYDLHSLYGWKQSIVTQQIVRDLLKKRSIVLSRSSFASSGKYAGHWLGDNVAKWNQMHASIIGMLEFNLFGMPYIGADICGFFDAPSEELCTRWMQLGAFYPFSRNHNGFGNKAQDPTAFGPNLAKASRKVLRMRYSLLPYLYTLFYESRRTGATVVRSLMSEFTSDKNTWDIDKEFLWGPALLVSPVLEKGGRSVRAYVPDDRWFQYDTGKERPGAGRKNFLTLEAPLDYIHVHVRGGHVVPTQEPARNTMLSRKNKMGIVVAMSDDYKAKGQMFWDDGESIDTFENGQYLLVNFTADKTSVKFSVVKNSYDGAKDIVWGSVYVYGLKTNKISWVKANGNDVTKNSTITEKTQALKINGLQLDITKDHVVTWDVSHISASVPVAAKPVLYLMLLLTIVIALTEH</sequence>
<keyword evidence="9 18" id="KW-0378">Hydrolase</keyword>
<evidence type="ECO:0000256" key="4">
    <source>
        <dbReference type="ARBA" id="ARBA00012741"/>
    </source>
</evidence>
<keyword evidence="15 18" id="KW-0326">Glycosidase</keyword>
<dbReference type="Pfam" id="PF01055">
    <property type="entry name" value="Glyco_hydro_31_2nd"/>
    <property type="match status" value="1"/>
</dbReference>
<dbReference type="InterPro" id="IPR048395">
    <property type="entry name" value="Glyco_hydro_31_C"/>
</dbReference>
<feature type="domain" description="P-type" evidence="20">
    <location>
        <begin position="11"/>
        <end position="62"/>
    </location>
</feature>
<dbReference type="PROSITE" id="PS00707">
    <property type="entry name" value="GLYCOSYL_HYDROL_F31_2"/>
    <property type="match status" value="1"/>
</dbReference>
<dbReference type="SUPFAM" id="SSF51011">
    <property type="entry name" value="Glycosyl hydrolase domain"/>
    <property type="match status" value="1"/>
</dbReference>
<evidence type="ECO:0000256" key="18">
    <source>
        <dbReference type="RuleBase" id="RU361185"/>
    </source>
</evidence>
<accession>A0A6P8HB32</accession>
<dbReference type="InterPro" id="IPR013780">
    <property type="entry name" value="Glyco_hydro_b"/>
</dbReference>
<evidence type="ECO:0000256" key="3">
    <source>
        <dbReference type="ARBA" id="ARBA00007806"/>
    </source>
</evidence>
<dbReference type="InterPro" id="IPR025887">
    <property type="entry name" value="Glyco_hydro_31_N_dom"/>
</dbReference>
<evidence type="ECO:0000256" key="8">
    <source>
        <dbReference type="ARBA" id="ARBA00022737"/>
    </source>
</evidence>
<dbReference type="InterPro" id="IPR000322">
    <property type="entry name" value="Glyco_hydro_31_TIM"/>
</dbReference>
<dbReference type="GO" id="GO:0012505">
    <property type="term" value="C:endomembrane system"/>
    <property type="evidence" value="ECO:0007669"/>
    <property type="project" value="UniProtKB-ARBA"/>
</dbReference>
<dbReference type="AlphaFoldDB" id="A0A6P8HB32"/>
<evidence type="ECO:0000256" key="17">
    <source>
        <dbReference type="PROSITE-ProRule" id="PRU00779"/>
    </source>
</evidence>
<feature type="disulfide bond" evidence="17">
    <location>
        <begin position="30"/>
        <end position="45"/>
    </location>
</feature>
<evidence type="ECO:0000256" key="15">
    <source>
        <dbReference type="ARBA" id="ARBA00023295"/>
    </source>
</evidence>
<dbReference type="InterPro" id="IPR011013">
    <property type="entry name" value="Gal_mutarotase_sf_dom"/>
</dbReference>
<reference evidence="22" key="1">
    <citation type="submission" date="2025-08" db="UniProtKB">
        <authorList>
            <consortium name="RefSeq"/>
        </authorList>
    </citation>
    <scope>IDENTIFICATION</scope>
</reference>
<dbReference type="PANTHER" id="PTHR22762">
    <property type="entry name" value="ALPHA-GLUCOSIDASE"/>
    <property type="match status" value="1"/>
</dbReference>
<dbReference type="FunFam" id="2.60.40.1180:FF:000005">
    <property type="entry name" value="Maltase-glucoamylase, intestinal"/>
    <property type="match status" value="1"/>
</dbReference>
<evidence type="ECO:0000313" key="21">
    <source>
        <dbReference type="Proteomes" id="UP000515163"/>
    </source>
</evidence>
<dbReference type="Proteomes" id="UP000515163">
    <property type="component" value="Unplaced"/>
</dbReference>
<dbReference type="FunFam" id="2.60.40.1180:FF:000001">
    <property type="entry name" value="Maltase-glucoamylase, intestinal"/>
    <property type="match status" value="1"/>
</dbReference>
<keyword evidence="14" id="KW-0325">Glycoprotein</keyword>
<dbReference type="GO" id="GO:0005737">
    <property type="term" value="C:cytoplasm"/>
    <property type="evidence" value="ECO:0007669"/>
    <property type="project" value="UniProtKB-ARBA"/>
</dbReference>
<evidence type="ECO:0000256" key="5">
    <source>
        <dbReference type="ARBA" id="ARBA00022641"/>
    </source>
</evidence>
<evidence type="ECO:0000256" key="19">
    <source>
        <dbReference type="SAM" id="SignalP"/>
    </source>
</evidence>
<dbReference type="Gene3D" id="3.20.20.80">
    <property type="entry name" value="Glycosidases"/>
    <property type="match status" value="1"/>
</dbReference>
<dbReference type="InParanoid" id="A0A6P8HB32"/>
<evidence type="ECO:0000256" key="14">
    <source>
        <dbReference type="ARBA" id="ARBA00023180"/>
    </source>
</evidence>
<evidence type="ECO:0000256" key="16">
    <source>
        <dbReference type="ARBA" id="ARBA00041343"/>
    </source>
</evidence>
<dbReference type="InterPro" id="IPR000519">
    <property type="entry name" value="P_trefoil_dom"/>
</dbReference>
<dbReference type="GO" id="GO:0005975">
    <property type="term" value="P:carbohydrate metabolic process"/>
    <property type="evidence" value="ECO:0007669"/>
    <property type="project" value="InterPro"/>
</dbReference>
<dbReference type="GO" id="GO:0005886">
    <property type="term" value="C:plasma membrane"/>
    <property type="evidence" value="ECO:0007669"/>
    <property type="project" value="UniProtKB-ARBA"/>
</dbReference>
<evidence type="ECO:0000256" key="12">
    <source>
        <dbReference type="ARBA" id="ARBA00023136"/>
    </source>
</evidence>
<dbReference type="CDD" id="cd06602">
    <property type="entry name" value="GH31_MGAM_SI_GAA"/>
    <property type="match status" value="1"/>
</dbReference>
<dbReference type="PANTHER" id="PTHR22762:SF133">
    <property type="entry name" value="P-TYPE DOMAIN-CONTAINING PROTEIN"/>
    <property type="match status" value="1"/>
</dbReference>
<dbReference type="SUPFAM" id="SSF74650">
    <property type="entry name" value="Galactose mutarotase-like"/>
    <property type="match status" value="1"/>
</dbReference>
<comment type="caution">
    <text evidence="17">Lacks conserved residue(s) required for the propagation of feature annotation.</text>
</comment>
<evidence type="ECO:0000256" key="11">
    <source>
        <dbReference type="ARBA" id="ARBA00022989"/>
    </source>
</evidence>
<dbReference type="InterPro" id="IPR017853">
    <property type="entry name" value="GH"/>
</dbReference>
<keyword evidence="13 17" id="KW-1015">Disulfide bond</keyword>
<dbReference type="Pfam" id="PF13802">
    <property type="entry name" value="Gal_mutarotas_2"/>
    <property type="match status" value="1"/>
</dbReference>
<dbReference type="OrthoDB" id="5839090at2759"/>
<organism evidence="21 22">
    <name type="scientific">Actinia tenebrosa</name>
    <name type="common">Australian red waratah sea anemone</name>
    <dbReference type="NCBI Taxonomy" id="6105"/>
    <lineage>
        <taxon>Eukaryota</taxon>
        <taxon>Metazoa</taxon>
        <taxon>Cnidaria</taxon>
        <taxon>Anthozoa</taxon>
        <taxon>Hexacorallia</taxon>
        <taxon>Actiniaria</taxon>
        <taxon>Actiniidae</taxon>
        <taxon>Actinia</taxon>
    </lineage>
</organism>
<dbReference type="SUPFAM" id="SSF51445">
    <property type="entry name" value="(Trans)glycosidases"/>
    <property type="match status" value="1"/>
</dbReference>
<proteinExistence type="inferred from homology"/>
<dbReference type="InterPro" id="IPR030459">
    <property type="entry name" value="Glyco_hydro_31_CS"/>
</dbReference>
<gene>
    <name evidence="22" type="primary">LOC116290000</name>
</gene>
<comment type="subcellular location">
    <subcellularLocation>
        <location evidence="2">Membrane</location>
        <topology evidence="2">Single-pass membrane protein</topology>
    </subcellularLocation>
</comment>
<dbReference type="InterPro" id="IPR030458">
    <property type="entry name" value="Glyco_hydro_31_AS"/>
</dbReference>
<keyword evidence="6" id="KW-0812">Transmembrane</keyword>
<dbReference type="EC" id="3.2.1.20" evidence="4"/>
<feature type="signal peptide" evidence="19">
    <location>
        <begin position="1"/>
        <end position="21"/>
    </location>
</feature>
<dbReference type="PROSITE" id="PS00129">
    <property type="entry name" value="GLYCOSYL_HYDROL_F31_1"/>
    <property type="match status" value="1"/>
</dbReference>
<comment type="catalytic activity">
    <reaction evidence="1">
        <text>Hydrolysis of terminal, non-reducing (1-&gt;4)-linked alpha-D-glucose residues with release of alpha-D-glucose.</text>
        <dbReference type="EC" id="3.2.1.20"/>
    </reaction>
</comment>
<dbReference type="CDD" id="cd14752">
    <property type="entry name" value="GH31_N"/>
    <property type="match status" value="1"/>
</dbReference>
<dbReference type="GO" id="GO:0004558">
    <property type="term" value="F:alpha-1,4-glucosidase activity"/>
    <property type="evidence" value="ECO:0007669"/>
    <property type="project" value="TreeGrafter"/>
</dbReference>
<evidence type="ECO:0000256" key="2">
    <source>
        <dbReference type="ARBA" id="ARBA00004167"/>
    </source>
</evidence>
<name>A0A6P8HB32_ACTTE</name>
<protein>
    <recommendedName>
        <fullName evidence="4">alpha-glucosidase</fullName>
        <ecNumber evidence="4">3.2.1.20</ecNumber>
    </recommendedName>
    <alternativeName>
        <fullName evidence="16">Maltase</fullName>
    </alternativeName>
</protein>
<dbReference type="GO" id="GO:0030246">
    <property type="term" value="F:carbohydrate binding"/>
    <property type="evidence" value="ECO:0007669"/>
    <property type="project" value="InterPro"/>
</dbReference>
<dbReference type="Pfam" id="PF21365">
    <property type="entry name" value="Glyco_hydro_31_3rd"/>
    <property type="match status" value="1"/>
</dbReference>
<keyword evidence="12" id="KW-0472">Membrane</keyword>
<evidence type="ECO:0000256" key="9">
    <source>
        <dbReference type="ARBA" id="ARBA00022801"/>
    </source>
</evidence>
<evidence type="ECO:0000256" key="1">
    <source>
        <dbReference type="ARBA" id="ARBA00001657"/>
    </source>
</evidence>
<keyword evidence="5" id="KW-0765">Sulfation</keyword>
<dbReference type="Gene3D" id="4.10.110.10">
    <property type="entry name" value="Spasmolytic Protein, domain 1"/>
    <property type="match status" value="1"/>
</dbReference>
<dbReference type="PROSITE" id="PS51448">
    <property type="entry name" value="P_TREFOIL_2"/>
    <property type="match status" value="1"/>
</dbReference>
<dbReference type="Gene3D" id="2.60.40.1180">
    <property type="entry name" value="Golgi alpha-mannosidase II"/>
    <property type="match status" value="2"/>
</dbReference>
<keyword evidence="21" id="KW-1185">Reference proteome</keyword>
<dbReference type="KEGG" id="aten:116290000"/>
<keyword evidence="11" id="KW-1133">Transmembrane helix</keyword>
<dbReference type="CDD" id="cd00111">
    <property type="entry name" value="Trefoil"/>
    <property type="match status" value="1"/>
</dbReference>
<dbReference type="FunFam" id="2.60.40.1760:FF:000001">
    <property type="entry name" value="Maltase-glucoamylase, intestinal"/>
    <property type="match status" value="1"/>
</dbReference>
<evidence type="ECO:0000256" key="7">
    <source>
        <dbReference type="ARBA" id="ARBA00022729"/>
    </source>
</evidence>
<dbReference type="FunFam" id="3.20.20.80:FF:000016">
    <property type="entry name" value="Maltase-glucoamylase, intestinal"/>
    <property type="match status" value="1"/>
</dbReference>
<dbReference type="SMART" id="SM00018">
    <property type="entry name" value="PD"/>
    <property type="match status" value="1"/>
</dbReference>
<dbReference type="RefSeq" id="XP_031552826.1">
    <property type="nucleotide sequence ID" value="XM_031696966.1"/>
</dbReference>
<keyword evidence="8" id="KW-0677">Repeat</keyword>
<evidence type="ECO:0000256" key="13">
    <source>
        <dbReference type="ARBA" id="ARBA00023157"/>
    </source>
</evidence>
<comment type="similarity">
    <text evidence="3 18">Belongs to the glycosyl hydrolase 31 family.</text>
</comment>
<evidence type="ECO:0000313" key="22">
    <source>
        <dbReference type="RefSeq" id="XP_031552826.1"/>
    </source>
</evidence>
<dbReference type="GeneID" id="116290000"/>
<evidence type="ECO:0000259" key="20">
    <source>
        <dbReference type="PROSITE" id="PS51448"/>
    </source>
</evidence>
<dbReference type="Gene3D" id="2.60.40.1760">
    <property type="entry name" value="glycosyl hydrolase (family 31)"/>
    <property type="match status" value="1"/>
</dbReference>
<evidence type="ECO:0000256" key="6">
    <source>
        <dbReference type="ARBA" id="ARBA00022692"/>
    </source>
</evidence>
<dbReference type="Pfam" id="PF00088">
    <property type="entry name" value="Trefoil"/>
    <property type="match status" value="1"/>
</dbReference>
<dbReference type="GO" id="GO:0045177">
    <property type="term" value="C:apical part of cell"/>
    <property type="evidence" value="ECO:0007669"/>
    <property type="project" value="UniProtKB-ARBA"/>
</dbReference>
<evidence type="ECO:0000256" key="10">
    <source>
        <dbReference type="ARBA" id="ARBA00022968"/>
    </source>
</evidence>
<keyword evidence="7 19" id="KW-0732">Signal</keyword>